<dbReference type="EMBL" id="JAPAAF010000003">
    <property type="protein sequence ID" value="MCW0481890.1"/>
    <property type="molecule type" value="Genomic_DNA"/>
</dbReference>
<dbReference type="AlphaFoldDB" id="A0AA41Y4V8"/>
<proteinExistence type="predicted"/>
<sequence length="61" mass="6488">MFRTLMIANSHQQGKTTSPCASLGYYSFAGVEKIAFREASMLEAAKSPSGDLGVKSKASTE</sequence>
<accession>A0AA41Y4V8</accession>
<evidence type="ECO:0000313" key="2">
    <source>
        <dbReference type="Proteomes" id="UP001163821"/>
    </source>
</evidence>
<comment type="caution">
    <text evidence="1">The sequence shown here is derived from an EMBL/GenBank/DDBJ whole genome shotgun (WGS) entry which is preliminary data.</text>
</comment>
<dbReference type="Proteomes" id="UP001163821">
    <property type="component" value="Unassembled WGS sequence"/>
</dbReference>
<dbReference type="RefSeq" id="WP_282590500.1">
    <property type="nucleotide sequence ID" value="NZ_JAPAAF010000003.1"/>
</dbReference>
<name>A0AA41Y4V8_9BACT</name>
<reference evidence="1" key="1">
    <citation type="submission" date="2022-10" db="EMBL/GenBank/DDBJ databases">
        <title>Gaoshiqiia sediminis gen. nov., sp. nov., isolated from coastal sediment.</title>
        <authorList>
            <person name="Yu W.X."/>
            <person name="Mu D.S."/>
            <person name="Du J.Z."/>
            <person name="Liang Y.Q."/>
        </authorList>
    </citation>
    <scope>NUCLEOTIDE SEQUENCE</scope>
    <source>
        <strain evidence="1">A06</strain>
    </source>
</reference>
<protein>
    <submittedName>
        <fullName evidence="1">Uncharacterized protein</fullName>
    </submittedName>
</protein>
<organism evidence="1 2">
    <name type="scientific">Gaoshiqia sediminis</name>
    <dbReference type="NCBI Taxonomy" id="2986998"/>
    <lineage>
        <taxon>Bacteria</taxon>
        <taxon>Pseudomonadati</taxon>
        <taxon>Bacteroidota</taxon>
        <taxon>Bacteroidia</taxon>
        <taxon>Marinilabiliales</taxon>
        <taxon>Prolixibacteraceae</taxon>
        <taxon>Gaoshiqia</taxon>
    </lineage>
</organism>
<evidence type="ECO:0000313" key="1">
    <source>
        <dbReference type="EMBL" id="MCW0481890.1"/>
    </source>
</evidence>
<keyword evidence="2" id="KW-1185">Reference proteome</keyword>
<gene>
    <name evidence="1" type="ORF">N2K84_04050</name>
</gene>